<proteinExistence type="predicted"/>
<evidence type="ECO:0000313" key="3">
    <source>
        <dbReference type="Proteomes" id="UP000009220"/>
    </source>
</evidence>
<gene>
    <name evidence="2" type="ORF">Acife_2588</name>
</gene>
<evidence type="ECO:0000256" key="1">
    <source>
        <dbReference type="SAM" id="MobiDB-lite"/>
    </source>
</evidence>
<dbReference type="KEGG" id="afi:Acife_2588"/>
<name>G0JQN6_9PROT</name>
<dbReference type="EMBL" id="CP002985">
    <property type="protein sequence ID" value="AEM48675.1"/>
    <property type="molecule type" value="Genomic_DNA"/>
</dbReference>
<evidence type="ECO:0000313" key="2">
    <source>
        <dbReference type="EMBL" id="AEM48675.1"/>
    </source>
</evidence>
<organism evidence="2 3">
    <name type="scientific">Acidithiobacillus ferrivorans SS3</name>
    <dbReference type="NCBI Taxonomy" id="743299"/>
    <lineage>
        <taxon>Bacteria</taxon>
        <taxon>Pseudomonadati</taxon>
        <taxon>Pseudomonadota</taxon>
        <taxon>Acidithiobacillia</taxon>
        <taxon>Acidithiobacillales</taxon>
        <taxon>Acidithiobacillaceae</taxon>
        <taxon>Acidithiobacillus</taxon>
    </lineage>
</organism>
<dbReference type="HOGENOM" id="CLU_2986027_0_0_6"/>
<sequence length="57" mass="6432">MALPASFDFQILKRPLRRYTPVRLMYRRATAGGFNMGADSHSHTDGLTHYPSYSSKG</sequence>
<accession>G0JQN6</accession>
<dbReference type="AlphaFoldDB" id="G0JQN6"/>
<protein>
    <submittedName>
        <fullName evidence="2">Uncharacterized protein</fullName>
    </submittedName>
</protein>
<dbReference type="STRING" id="743299.Acife_2588"/>
<reference evidence="2 3" key="1">
    <citation type="journal article" date="2011" name="J. Bacteriol.">
        <title>Draft genome of the psychrotolerant acidophile Acidithiobacillus ferrivorans SS3.</title>
        <authorList>
            <person name="Liljeqvist M."/>
            <person name="Valdes J."/>
            <person name="Holmes D.S."/>
            <person name="Dopson M."/>
        </authorList>
    </citation>
    <scope>NUCLEOTIDE SEQUENCE [LARGE SCALE GENOMIC DNA]</scope>
    <source>
        <strain evidence="2 3">SS3</strain>
    </source>
</reference>
<dbReference type="Proteomes" id="UP000009220">
    <property type="component" value="Chromosome"/>
</dbReference>
<feature type="region of interest" description="Disordered" evidence="1">
    <location>
        <begin position="37"/>
        <end position="57"/>
    </location>
</feature>